<evidence type="ECO:0000256" key="4">
    <source>
        <dbReference type="ARBA" id="ARBA00023002"/>
    </source>
</evidence>
<reference evidence="9 10" key="1">
    <citation type="submission" date="2020-09" db="EMBL/GenBank/DDBJ databases">
        <title>Characterization of Treponema spp. from bovine digital dermatitis in Korea.</title>
        <authorList>
            <person name="Espiritu H.M."/>
            <person name="Cho Y.I."/>
            <person name="Mamuad L."/>
        </authorList>
    </citation>
    <scope>NUCLEOTIDE SEQUENCE [LARGE SCALE GENOMIC DNA]</scope>
    <source>
        <strain evidence="9 10">KS1</strain>
    </source>
</reference>
<evidence type="ECO:0000313" key="9">
    <source>
        <dbReference type="EMBL" id="QOW59808.1"/>
    </source>
</evidence>
<dbReference type="RefSeq" id="WP_194075456.1">
    <property type="nucleotide sequence ID" value="NZ_CP061839.1"/>
</dbReference>
<keyword evidence="4" id="KW-0560">Oxidoreductase</keyword>
<dbReference type="GO" id="GO:0009073">
    <property type="term" value="P:aromatic amino acid family biosynthetic process"/>
    <property type="evidence" value="ECO:0007669"/>
    <property type="project" value="UniProtKB-KW"/>
</dbReference>
<dbReference type="SUPFAM" id="SSF51569">
    <property type="entry name" value="Aldolase"/>
    <property type="match status" value="1"/>
</dbReference>
<evidence type="ECO:0000256" key="6">
    <source>
        <dbReference type="ARBA" id="ARBA00049442"/>
    </source>
</evidence>
<dbReference type="GO" id="GO:0009423">
    <property type="term" value="P:chorismate biosynthetic process"/>
    <property type="evidence" value="ECO:0007669"/>
    <property type="project" value="UniProtKB-UniPathway"/>
</dbReference>
<dbReference type="EMBL" id="CP061839">
    <property type="protein sequence ID" value="QOW59808.1"/>
    <property type="molecule type" value="Genomic_DNA"/>
</dbReference>
<dbReference type="InterPro" id="IPR013708">
    <property type="entry name" value="Shikimate_DH-bd_N"/>
</dbReference>
<dbReference type="Pfam" id="PF01488">
    <property type="entry name" value="Shikimate_DH"/>
    <property type="match status" value="1"/>
</dbReference>
<dbReference type="PANTHER" id="PTHR21089:SF1">
    <property type="entry name" value="BIFUNCTIONAL 3-DEHYDROQUINATE DEHYDRATASE_SHIKIMATE DEHYDROGENASE, CHLOROPLASTIC"/>
    <property type="match status" value="1"/>
</dbReference>
<dbReference type="AlphaFoldDB" id="A0A7S6WME4"/>
<sequence length="497" mass="55584">MAAKVCLVLTEKTIEKNLSVLEKHRSYIDMAELRADCLNQSEILYLRKFPERAKIPSILTVRRKADGGFFTGGEGARMTIFARGLAFASSDTEKKFAYLDLEGDFQASGIEEAARALDIKIIRSMHSKTPIKDIVKTVNGLRQTSGDIPKLAFKAASLHDAAEVFKASKKIEEPFIISVMGFFGTPVRILSSKINSEIVYTFTQEYIKKHSLEKELIEPETLQSLYRFKNIDANTKIFGVIGKDVNGSLSPQLHNKEFAKQNINAVYVPISADNAKEALEFAEAANIQGLSVTAPFKTDVISEINSVSNDSKSIGAVNTLLLQNKKWTGYNTDVDGFRQALLEFLDGDKLNHYKIAIIGAGGAAKAAAHVIKSLNGKACIFNRTAERAQTLAEQYRFKWALLDPINIKQLYSYSDLIIQTTVAGMEPDIETDPLSFYTFKGKEKIFDLIYRPETTKLLKRARAAGCEVCNGYKMLEYQAHHQFKLFTGKEYEKNNQY</sequence>
<dbReference type="InterPro" id="IPR046346">
    <property type="entry name" value="Aminoacid_DH-like_N_sf"/>
</dbReference>
<evidence type="ECO:0000313" key="10">
    <source>
        <dbReference type="Proteomes" id="UP000593915"/>
    </source>
</evidence>
<evidence type="ECO:0000259" key="8">
    <source>
        <dbReference type="Pfam" id="PF08501"/>
    </source>
</evidence>
<dbReference type="UniPathway" id="UPA00053">
    <property type="reaction ID" value="UER00087"/>
</dbReference>
<gene>
    <name evidence="9" type="ORF">IFE08_07975</name>
</gene>
<dbReference type="SUPFAM" id="SSF51735">
    <property type="entry name" value="NAD(P)-binding Rossmann-fold domains"/>
    <property type="match status" value="1"/>
</dbReference>
<dbReference type="InterPro" id="IPR036291">
    <property type="entry name" value="NAD(P)-bd_dom_sf"/>
</dbReference>
<proteinExistence type="predicted"/>
<dbReference type="SUPFAM" id="SSF53223">
    <property type="entry name" value="Aminoacid dehydrogenase-like, N-terminal domain"/>
    <property type="match status" value="1"/>
</dbReference>
<name>A0A7S6WME4_9SPIR</name>
<dbReference type="Pfam" id="PF08501">
    <property type="entry name" value="Shikimate_dh_N"/>
    <property type="match status" value="1"/>
</dbReference>
<evidence type="ECO:0000256" key="2">
    <source>
        <dbReference type="ARBA" id="ARBA00012962"/>
    </source>
</evidence>
<dbReference type="InterPro" id="IPR006151">
    <property type="entry name" value="Shikm_DH/Glu-tRNA_Rdtase"/>
</dbReference>
<evidence type="ECO:0000256" key="1">
    <source>
        <dbReference type="ARBA" id="ARBA00004871"/>
    </source>
</evidence>
<comment type="pathway">
    <text evidence="1">Metabolic intermediate biosynthesis; chorismate biosynthesis; chorismate from D-erythrose 4-phosphate and phosphoenolpyruvate: step 4/7.</text>
</comment>
<dbReference type="GO" id="GO:0019632">
    <property type="term" value="P:shikimate metabolic process"/>
    <property type="evidence" value="ECO:0007669"/>
    <property type="project" value="TreeGrafter"/>
</dbReference>
<evidence type="ECO:0000256" key="3">
    <source>
        <dbReference type="ARBA" id="ARBA00022857"/>
    </source>
</evidence>
<feature type="domain" description="Quinate/shikimate 5-dehydrogenase/glutamyl-tRNA reductase" evidence="7">
    <location>
        <begin position="348"/>
        <end position="423"/>
    </location>
</feature>
<dbReference type="PANTHER" id="PTHR21089">
    <property type="entry name" value="SHIKIMATE DEHYDROGENASE"/>
    <property type="match status" value="1"/>
</dbReference>
<dbReference type="CDD" id="cd01065">
    <property type="entry name" value="NAD_bind_Shikimate_DH"/>
    <property type="match status" value="1"/>
</dbReference>
<keyword evidence="5" id="KW-0028">Amino-acid biosynthesis</keyword>
<evidence type="ECO:0000259" key="7">
    <source>
        <dbReference type="Pfam" id="PF01488"/>
    </source>
</evidence>
<dbReference type="InterPro" id="IPR022893">
    <property type="entry name" value="Shikimate_DH_fam"/>
</dbReference>
<keyword evidence="5" id="KW-0057">Aromatic amino acid biosynthesis</keyword>
<dbReference type="InterPro" id="IPR013785">
    <property type="entry name" value="Aldolase_TIM"/>
</dbReference>
<dbReference type="GO" id="GO:0004764">
    <property type="term" value="F:shikimate 3-dehydrogenase (NADP+) activity"/>
    <property type="evidence" value="ECO:0007669"/>
    <property type="project" value="UniProtKB-EC"/>
</dbReference>
<dbReference type="Pfam" id="PF01487">
    <property type="entry name" value="DHquinase_I"/>
    <property type="match status" value="1"/>
</dbReference>
<dbReference type="InterPro" id="IPR001381">
    <property type="entry name" value="DHquinase_I"/>
</dbReference>
<organism evidence="9 10">
    <name type="scientific">Treponema pedis</name>
    <dbReference type="NCBI Taxonomy" id="409322"/>
    <lineage>
        <taxon>Bacteria</taxon>
        <taxon>Pseudomonadati</taxon>
        <taxon>Spirochaetota</taxon>
        <taxon>Spirochaetia</taxon>
        <taxon>Spirochaetales</taxon>
        <taxon>Treponemataceae</taxon>
        <taxon>Treponema</taxon>
    </lineage>
</organism>
<keyword evidence="3" id="KW-0521">NADP</keyword>
<dbReference type="Gene3D" id="3.40.50.10860">
    <property type="entry name" value="Leucine Dehydrogenase, chain A, domain 1"/>
    <property type="match status" value="1"/>
</dbReference>
<protein>
    <recommendedName>
        <fullName evidence="2">shikimate dehydrogenase (NADP(+))</fullName>
        <ecNumber evidence="2">1.1.1.25</ecNumber>
    </recommendedName>
</protein>
<dbReference type="GO" id="GO:0003855">
    <property type="term" value="F:3-dehydroquinate dehydratase activity"/>
    <property type="evidence" value="ECO:0007669"/>
    <property type="project" value="InterPro"/>
</dbReference>
<dbReference type="CDD" id="cd00502">
    <property type="entry name" value="DHQase_I"/>
    <property type="match status" value="1"/>
</dbReference>
<dbReference type="Gene3D" id="3.20.20.70">
    <property type="entry name" value="Aldolase class I"/>
    <property type="match status" value="1"/>
</dbReference>
<feature type="domain" description="Shikimate dehydrogenase substrate binding N-terminal" evidence="8">
    <location>
        <begin position="240"/>
        <end position="320"/>
    </location>
</feature>
<dbReference type="EC" id="1.1.1.25" evidence="2"/>
<dbReference type="Gene3D" id="3.40.50.720">
    <property type="entry name" value="NAD(P)-binding Rossmann-like Domain"/>
    <property type="match status" value="1"/>
</dbReference>
<dbReference type="Proteomes" id="UP000593915">
    <property type="component" value="Chromosome"/>
</dbReference>
<comment type="catalytic activity">
    <reaction evidence="6">
        <text>shikimate + NADP(+) = 3-dehydroshikimate + NADPH + H(+)</text>
        <dbReference type="Rhea" id="RHEA:17737"/>
        <dbReference type="ChEBI" id="CHEBI:15378"/>
        <dbReference type="ChEBI" id="CHEBI:16630"/>
        <dbReference type="ChEBI" id="CHEBI:36208"/>
        <dbReference type="ChEBI" id="CHEBI:57783"/>
        <dbReference type="ChEBI" id="CHEBI:58349"/>
        <dbReference type="EC" id="1.1.1.25"/>
    </reaction>
</comment>
<accession>A0A7S6WME4</accession>
<evidence type="ECO:0000256" key="5">
    <source>
        <dbReference type="ARBA" id="ARBA00023141"/>
    </source>
</evidence>